<evidence type="ECO:0000256" key="1">
    <source>
        <dbReference type="SAM" id="Phobius"/>
    </source>
</evidence>
<keyword evidence="1" id="KW-1133">Transmembrane helix</keyword>
<evidence type="ECO:0000313" key="4">
    <source>
        <dbReference type="Proteomes" id="UP000229976"/>
    </source>
</evidence>
<proteinExistence type="predicted"/>
<evidence type="ECO:0008006" key="5">
    <source>
        <dbReference type="Google" id="ProtNLM"/>
    </source>
</evidence>
<feature type="chain" id="PRO_5013715349" description="Disintegrin domain-containing protein" evidence="2">
    <location>
        <begin position="26"/>
        <end position="379"/>
    </location>
</feature>
<evidence type="ECO:0000313" key="3">
    <source>
        <dbReference type="EMBL" id="PIP22759.1"/>
    </source>
</evidence>
<name>A0A2G9YU99_9BACT</name>
<gene>
    <name evidence="3" type="ORF">COX37_02070</name>
</gene>
<dbReference type="InterPro" id="IPR021655">
    <property type="entry name" value="Put_metal-bd"/>
</dbReference>
<organism evidence="3 4">
    <name type="scientific">Candidatus Nealsonbacteria bacterium CG23_combo_of_CG06-09_8_20_14_all_39_17</name>
    <dbReference type="NCBI Taxonomy" id="1974722"/>
    <lineage>
        <taxon>Bacteria</taxon>
        <taxon>Candidatus Nealsoniibacteriota</taxon>
    </lineage>
</organism>
<keyword evidence="1" id="KW-0472">Membrane</keyword>
<accession>A0A2G9YU99</accession>
<protein>
    <recommendedName>
        <fullName evidence="5">Disintegrin domain-containing protein</fullName>
    </recommendedName>
</protein>
<dbReference type="EMBL" id="PCRO01000027">
    <property type="protein sequence ID" value="PIP22759.1"/>
    <property type="molecule type" value="Genomic_DNA"/>
</dbReference>
<keyword evidence="2" id="KW-0732">Signal</keyword>
<feature type="signal peptide" evidence="2">
    <location>
        <begin position="1"/>
        <end position="25"/>
    </location>
</feature>
<feature type="transmembrane region" description="Helical" evidence="1">
    <location>
        <begin position="328"/>
        <end position="347"/>
    </location>
</feature>
<sequence length="379" mass="40072">MMDKMNLKIFLSIMLLAILTQGVYSDNCAGNCNITNASGLDAYAEVNVTIVCNTVEIPNNTIDDNCNGAVDETYCIRYRDADGDGYGSGNNTTMLCNVTVPAGYVNVSGDCNNNNATIHPEATDVCGNGIDENCDGSDAVCPTYYSGGSSSSSSSSSSGGTKNAGIPINSTVCGDGKCERLETYESCFKDCPKPIICGDSTCEGNETNITCPKDCLKPVVCSDGVCEGNETNVTCLKDCQKPVVCGDGVCEGNETNATCQGDCPKPIICGDGVCESNETNITCPKDCQKPVVCGDGVCEGNETNATCPGDHQATGCWLINISLLGICWYWWILALFILLILILILLIRKRKVERERIAGQGQGGLSGLIEESQEGRLRG</sequence>
<dbReference type="Proteomes" id="UP000229976">
    <property type="component" value="Unassembled WGS sequence"/>
</dbReference>
<keyword evidence="1" id="KW-0812">Transmembrane</keyword>
<evidence type="ECO:0000256" key="2">
    <source>
        <dbReference type="SAM" id="SignalP"/>
    </source>
</evidence>
<reference evidence="3 4" key="1">
    <citation type="submission" date="2017-09" db="EMBL/GenBank/DDBJ databases">
        <title>Depth-based differentiation of microbial function through sediment-hosted aquifers and enrichment of novel symbionts in the deep terrestrial subsurface.</title>
        <authorList>
            <person name="Probst A.J."/>
            <person name="Ladd B."/>
            <person name="Jarett J.K."/>
            <person name="Geller-Mcgrath D.E."/>
            <person name="Sieber C.M."/>
            <person name="Emerson J.B."/>
            <person name="Anantharaman K."/>
            <person name="Thomas B.C."/>
            <person name="Malmstrom R."/>
            <person name="Stieglmeier M."/>
            <person name="Klingl A."/>
            <person name="Woyke T."/>
            <person name="Ryan C.M."/>
            <person name="Banfield J.F."/>
        </authorList>
    </citation>
    <scope>NUCLEOTIDE SEQUENCE [LARGE SCALE GENOMIC DNA]</scope>
    <source>
        <strain evidence="3">CG23_combo_of_CG06-09_8_20_14_all_39_17</strain>
    </source>
</reference>
<dbReference type="Pfam" id="PF11617">
    <property type="entry name" value="Cu-binding_MopE"/>
    <property type="match status" value="2"/>
</dbReference>
<comment type="caution">
    <text evidence="3">The sequence shown here is derived from an EMBL/GenBank/DDBJ whole genome shotgun (WGS) entry which is preliminary data.</text>
</comment>
<dbReference type="AlphaFoldDB" id="A0A2G9YU99"/>